<evidence type="ECO:0000256" key="1">
    <source>
        <dbReference type="SAM" id="Phobius"/>
    </source>
</evidence>
<keyword evidence="1" id="KW-0812">Transmembrane</keyword>
<protein>
    <submittedName>
        <fullName evidence="2">Uncharacterized protein</fullName>
    </submittedName>
</protein>
<dbReference type="AlphaFoldDB" id="J9GJQ0"/>
<keyword evidence="1" id="KW-0472">Membrane</keyword>
<name>J9GJQ0_9ZZZZ</name>
<accession>J9GJQ0</accession>
<sequence length="38" mass="4761">MIRIFTNWPIWILVNFMTGWWKLILFSVKNSSRLQEKY</sequence>
<dbReference type="EMBL" id="AMCI01002616">
    <property type="protein sequence ID" value="EJX02268.1"/>
    <property type="molecule type" value="Genomic_DNA"/>
</dbReference>
<keyword evidence="1" id="KW-1133">Transmembrane helix</keyword>
<feature type="transmembrane region" description="Helical" evidence="1">
    <location>
        <begin position="6"/>
        <end position="28"/>
    </location>
</feature>
<proteinExistence type="predicted"/>
<evidence type="ECO:0000313" key="2">
    <source>
        <dbReference type="EMBL" id="EJX02268.1"/>
    </source>
</evidence>
<organism evidence="2">
    <name type="scientific">gut metagenome</name>
    <dbReference type="NCBI Taxonomy" id="749906"/>
    <lineage>
        <taxon>unclassified sequences</taxon>
        <taxon>metagenomes</taxon>
        <taxon>organismal metagenomes</taxon>
    </lineage>
</organism>
<gene>
    <name evidence="2" type="ORF">EVA_09626</name>
</gene>
<comment type="caution">
    <text evidence="2">The sequence shown here is derived from an EMBL/GenBank/DDBJ whole genome shotgun (WGS) entry which is preliminary data.</text>
</comment>
<reference evidence="2" key="1">
    <citation type="journal article" date="2012" name="PLoS ONE">
        <title>Gene sets for utilization of primary and secondary nutrition supplies in the distal gut of endangered iberian lynx.</title>
        <authorList>
            <person name="Alcaide M."/>
            <person name="Messina E."/>
            <person name="Richter M."/>
            <person name="Bargiela R."/>
            <person name="Peplies J."/>
            <person name="Huws S.A."/>
            <person name="Newbold C.J."/>
            <person name="Golyshin P.N."/>
            <person name="Simon M.A."/>
            <person name="Lopez G."/>
            <person name="Yakimov M.M."/>
            <person name="Ferrer M."/>
        </authorList>
    </citation>
    <scope>NUCLEOTIDE SEQUENCE</scope>
</reference>